<dbReference type="SMART" id="SM00827">
    <property type="entry name" value="PKS_AT"/>
    <property type="match status" value="1"/>
</dbReference>
<dbReference type="SMART" id="SM00822">
    <property type="entry name" value="PKS_KR"/>
    <property type="match status" value="1"/>
</dbReference>
<keyword evidence="10" id="KW-1185">Reference proteome</keyword>
<dbReference type="Pfam" id="PF14765">
    <property type="entry name" value="PS-DH"/>
    <property type="match status" value="1"/>
</dbReference>
<reference evidence="9 10" key="1">
    <citation type="submission" date="2024-09" db="EMBL/GenBank/DDBJ databases">
        <title>Floridaenema gen nov. (Aerosakkonemataceae, Aerosakkonematales ord. nov., Cyanobacteria) from benthic tropical and subtropical fresh waters, with the description of four new species.</title>
        <authorList>
            <person name="Moretto J.A."/>
            <person name="Berthold D.E."/>
            <person name="Lefler F.W."/>
            <person name="Huang I.-S."/>
            <person name="Laughinghouse H. IV."/>
        </authorList>
    </citation>
    <scope>NUCLEOTIDE SEQUENCE [LARGE SCALE GENOMIC DNA]</scope>
    <source>
        <strain evidence="9 10">BLCC-F50</strain>
    </source>
</reference>
<evidence type="ECO:0000259" key="6">
    <source>
        <dbReference type="PROSITE" id="PS50075"/>
    </source>
</evidence>
<dbReference type="Gene3D" id="3.10.129.10">
    <property type="entry name" value="Hotdog Thioesterase"/>
    <property type="match status" value="2"/>
</dbReference>
<dbReference type="PROSITE" id="PS52004">
    <property type="entry name" value="KS3_2"/>
    <property type="match status" value="1"/>
</dbReference>
<dbReference type="SUPFAM" id="SSF53901">
    <property type="entry name" value="Thiolase-like"/>
    <property type="match status" value="1"/>
</dbReference>
<dbReference type="InterPro" id="IPR029069">
    <property type="entry name" value="HotDog_dom_sf"/>
</dbReference>
<feature type="domain" description="Ketosynthase family 3 (KS3)" evidence="7">
    <location>
        <begin position="14"/>
        <end position="474"/>
    </location>
</feature>
<dbReference type="InterPro" id="IPR014031">
    <property type="entry name" value="Ketoacyl_synth_C"/>
</dbReference>
<dbReference type="Pfam" id="PF00698">
    <property type="entry name" value="Acyl_transf_1"/>
    <property type="match status" value="1"/>
</dbReference>
<feature type="region of interest" description="N-terminal hotdog fold" evidence="4">
    <location>
        <begin position="1828"/>
        <end position="1958"/>
    </location>
</feature>
<dbReference type="InterPro" id="IPR016036">
    <property type="entry name" value="Malonyl_transacylase_ACP-bd"/>
</dbReference>
<dbReference type="InterPro" id="IPR049551">
    <property type="entry name" value="PKS_DH_C"/>
</dbReference>
<dbReference type="Pfam" id="PF00109">
    <property type="entry name" value="ketoacyl-synt"/>
    <property type="match status" value="1"/>
</dbReference>
<dbReference type="Pfam" id="PF08659">
    <property type="entry name" value="KR"/>
    <property type="match status" value="1"/>
</dbReference>
<dbReference type="InterPro" id="IPR049900">
    <property type="entry name" value="PKS_mFAS_DH"/>
</dbReference>
<organism evidence="9 10">
    <name type="scientific">Floridaenema flaviceps BLCC-F50</name>
    <dbReference type="NCBI Taxonomy" id="3153642"/>
    <lineage>
        <taxon>Bacteria</taxon>
        <taxon>Bacillati</taxon>
        <taxon>Cyanobacteriota</taxon>
        <taxon>Cyanophyceae</taxon>
        <taxon>Oscillatoriophycideae</taxon>
        <taxon>Aerosakkonematales</taxon>
        <taxon>Aerosakkonemataceae</taxon>
        <taxon>Floridanema</taxon>
        <taxon>Floridanema flaviceps</taxon>
    </lineage>
</organism>
<dbReference type="InterPro" id="IPR014030">
    <property type="entry name" value="Ketoacyl_synth_N"/>
</dbReference>
<keyword evidence="1" id="KW-0596">Phosphopantetheine</keyword>
<gene>
    <name evidence="9" type="ORF">ACE1CI_05900</name>
</gene>
<feature type="active site" description="Proton donor; for dehydratase activity" evidence="4">
    <location>
        <position position="2038"/>
    </location>
</feature>
<dbReference type="Gene3D" id="3.40.50.720">
    <property type="entry name" value="NAD(P)-binding Rossmann-like Domain"/>
    <property type="match status" value="1"/>
</dbReference>
<dbReference type="Pfam" id="PF00550">
    <property type="entry name" value="PP-binding"/>
    <property type="match status" value="1"/>
</dbReference>
<feature type="domain" description="PKS/mFAS DH" evidence="8">
    <location>
        <begin position="1828"/>
        <end position="2119"/>
    </location>
</feature>
<dbReference type="PROSITE" id="PS52019">
    <property type="entry name" value="PKS_MFAS_DH"/>
    <property type="match status" value="1"/>
</dbReference>
<dbReference type="Pfam" id="PF21089">
    <property type="entry name" value="PKS_DH_N"/>
    <property type="match status" value="1"/>
</dbReference>
<evidence type="ECO:0000256" key="2">
    <source>
        <dbReference type="ARBA" id="ARBA00022553"/>
    </source>
</evidence>
<dbReference type="InterPro" id="IPR001227">
    <property type="entry name" value="Ac_transferase_dom_sf"/>
</dbReference>
<dbReference type="PANTHER" id="PTHR43775">
    <property type="entry name" value="FATTY ACID SYNTHASE"/>
    <property type="match status" value="1"/>
</dbReference>
<dbReference type="InterPro" id="IPR009081">
    <property type="entry name" value="PP-bd_ACP"/>
</dbReference>
<name>A0ABV4XLP1_9CYAN</name>
<dbReference type="Gene3D" id="3.10.129.110">
    <property type="entry name" value="Polyketide synthase dehydratase"/>
    <property type="match status" value="1"/>
</dbReference>
<feature type="region of interest" description="Disordered" evidence="5">
    <location>
        <begin position="2350"/>
        <end position="2372"/>
    </location>
</feature>
<dbReference type="RefSeq" id="WP_413262133.1">
    <property type="nucleotide sequence ID" value="NZ_JBHFNR010000037.1"/>
</dbReference>
<dbReference type="SUPFAM" id="SSF47336">
    <property type="entry name" value="ACP-like"/>
    <property type="match status" value="2"/>
</dbReference>
<dbReference type="PROSITE" id="PS51257">
    <property type="entry name" value="PROKAR_LIPOPROTEIN"/>
    <property type="match status" value="1"/>
</dbReference>
<dbReference type="InterPro" id="IPR057326">
    <property type="entry name" value="KR_dom"/>
</dbReference>
<dbReference type="Gene3D" id="3.90.470.20">
    <property type="entry name" value="4'-phosphopantetheinyl transferase domain"/>
    <property type="match status" value="1"/>
</dbReference>
<dbReference type="PROSITE" id="PS50075">
    <property type="entry name" value="CARRIER"/>
    <property type="match status" value="2"/>
</dbReference>
<dbReference type="Gene3D" id="3.40.366.10">
    <property type="entry name" value="Malonyl-Coenzyme A Acyl Carrier Protein, domain 2"/>
    <property type="match status" value="1"/>
</dbReference>
<dbReference type="Gene3D" id="1.10.1200.10">
    <property type="entry name" value="ACP-like"/>
    <property type="match status" value="2"/>
</dbReference>
<feature type="active site" description="Proton acceptor; for dehydratase activity" evidence="4">
    <location>
        <position position="1860"/>
    </location>
</feature>
<dbReference type="InterPro" id="IPR050091">
    <property type="entry name" value="PKS_NRPS_Biosynth_Enz"/>
</dbReference>
<dbReference type="Gene3D" id="3.40.47.10">
    <property type="match status" value="1"/>
</dbReference>
<sequence>MKTKSTQMPTRSSTSAIAVIGMGCHYPGASEIQQLWENILAKRRQFRQLPDRRLPLSEYYDPDPQVSDKTYGSRAAVIDGFEFDWVSKRIPKTSVESTDIVHWLALEVALKALQDSGYTRESVVNERAGVILGNTLTGEQTRASTMRLRWPYVRRALRAAAKVKGLPPQVVEELVETMETFYKSAFSPITEDSLAGGLSNTIAGRICNFLDFHGGGYTVDGACSSSLIAVATAATALANGDLDLALAGGVDVSLDTFELIGFAKTGALTKQDMTVYDRKASGFIPGEGCGFVVLKRLEDARAAGDYVYAIIQGWGISSDGKGGITAPSSSGQAKALRRAYERAGYSPHKLDFIEGHGTGTSVGDRVELEGIALAINSDGELKPRSVGVTSFKSLVGHTKAAAGIGGFIKAVIAVNQRVLPPTAACKDPNPVFEGVAQSLYPILAGEVRDRTETLRAGISAMGFGGINCHAIIKSGDAPASHLKPSIEERVLLVSNQETEIFVLSAGSVSDLCDRARAAMEMAAGMCIAELVDLAAQLSGELESQLPVKAAIVAGTPEELVERLQRLVEMLEDTPLPKGQVAISAQKDIWIGNTVKRSRVGFLFPGQGSQKLNIARTLVERYSWARELLHQADRWLRELGVEPISEFIYRPLDRAVNKEQVQEWSNLLASTKVAQPAICFVSLLWKQYLERLGINPVAVGGHSLGELIAFQAAEAFDEKTLLCLAAIRGQAMSTNTDVAGTMASLSCSQETAEKLLQPIEGYVVVANINSPQQTVISGEKSSVEEAIALAAARNIQARQLPVSNAFHSQMVATAAEHLRAEALIPEELIETSTQIFSSVNGQLVEPGINLREHFANQVIARVDFVSLVKAIASECDLLVEVGSGKVLSDLANAITAESGFSCLPLESKPEYDRDLNAFLGSFFVHGGAVNWEALYENRLVRPFVPASQRIFIENPCERPFVVSGAEIYPDVAISLDSFEMKQTTDSGNESDNRSYQANATLVPTDEALLEILSNYFVQRGSFLAELMQADLETLPFPLTPTQTIASDSKNLLNKPQNEELVKLLSNYFAQRGSFLARAIRADLQTLPDLTELKGAANQNSTVTHNDNIKAHDNGTNTTQTIQPLVVSHPTPQQQVQKQKEVIHQQIPDVEKIIVDLVVQQTGYPLESIELNLQLLDDLNLDSIKAGELVAAAARKCSVAGQLDTSSLANATLKEVAETIRSAMLTRETAIATATHNTATVISQTVETVNKSVDLSELLLNLIEERTGFLQKTLSMDLRLLDDLNLDSIKAADLVAALAKQVGVTGELDPSTLANATLADVVAAVGKAQPAPQPKIQRVSPVVTDPEPTLKDSNQKIAEISHWVRNFAIEYVPEDASQKEVEDWSKAKVLIVADEVEHPIAKALSKQLLTQGAQVKQVTYDRVSAENNLPIGFSHYLAVLPQISSQSEQQSLPLARMLVRLKSIATPKADTNTCIAYVQFGGGRFGSSDRAANLEMCCTAAFARSLHLERSNLRVRVVDLALEIEPNRAAELVMTELGGKVSIATVGYDADLVRLVPRSYLQQPTKYSKRAIAWSERDVILVTGGAKGITSECVLALAQSTGVKMALVGSSPAPTPNDRSGEITRTLAQFQAKGLTCRYYSCDITKADAVARLVETINAELGAITGVIHGAGLNIPRRVEQVSLDLAQAEVSPKLLGAYNLCQALTSKPPKLFVAFSSIIGVTGMPGNAWYGFANEALDIMLRRFETEHPETSVLSVAYSVWGEVGMGAKMRSVKHLARMGIGAIPTHEGVDRFLNLFECDPGVKQVIVAARLGGLDTWSPIPLPAASKLRFIEQVLYVEPGVELKARTHLSLDRDIYIRDHIWRGCYLFPTVFGLEAMAQATTYVTGEVQPQIVRIENISLSRPVVVNLTTGVEIEIHAEVMEADAVGERRVKVGIRTEQTGFTTDHFAATLVLGNRILGEKVALQKEDKVLDLNPQTDLYGDLLFQGPLFQRMRSIFSLTEESSIFCSYVRSEAELLEESFAPNQGKALVLGDPYFRDVLLQSVQLTIPQHICLPVHIDKIELFENSSSDAGSRVVSVLLQKREGREYIGEVVTTDDRGYVVERLTGYQLRILEEHPQNPTAVELAFPQERDRDRLHQALTTTFKKFGLALPAVALGYAPNLQAKPKKQRLDRELPIIALALRTKLGLPPEAEIDFGINTLPSGKPEFTGASTVGLDLSLSHCDRYCLCVVEETAQGCDIEAITHRTAEDWVALLSVSRSLVVDELVQGGDTRDRAATRIWSALEAVRKAFNGTNPVFSVVSREGEGVLLQTQTSAGNYFVVTVPIKLTRPPERMVAIVVPQSQPKAKSLAVRSSVPSSADRDNYRSGYTNDGPQGQLVYEQRFQASFKDSGSISRRVYFSQYFRWVGQIRELPMESIASQMLSDFSSGEWGMVTNAVSLRVLGEATSYDTIRARAWVGNVVGSSFDTYIEFCKVLPDDTLERLAIAQVKATWVHLVSYGVPSPMPFPNYLEEYIERFAAKQPATIDLKKLATLPLPPLPASLAQLDSGRIVYQTPIDSNRYGKLLRSEVFQTTLEESNLIGNVYYGNYFIWQGRTLDLFLYSVAPQYLRVSNPPGEMICLYTRMDYLREAMPFDKIRVLLYVQSVSECGAVFNFEFFREQPDSSIEKLHVGQQEVVWVTRLDDGSPVSAAWPPEVIQALV</sequence>
<dbReference type="EMBL" id="JBHFNR010000037">
    <property type="protein sequence ID" value="MFB2892460.1"/>
    <property type="molecule type" value="Genomic_DNA"/>
</dbReference>
<comment type="caution">
    <text evidence="9">The sequence shown here is derived from an EMBL/GenBank/DDBJ whole genome shotgun (WGS) entry which is preliminary data.</text>
</comment>
<dbReference type="InterPro" id="IPR013968">
    <property type="entry name" value="PKS_KR"/>
</dbReference>
<dbReference type="SUPFAM" id="SSF51735">
    <property type="entry name" value="NAD(P)-binding Rossmann-fold domains"/>
    <property type="match status" value="1"/>
</dbReference>
<feature type="domain" description="Carrier" evidence="6">
    <location>
        <begin position="1143"/>
        <end position="1222"/>
    </location>
</feature>
<evidence type="ECO:0000256" key="1">
    <source>
        <dbReference type="ARBA" id="ARBA00022450"/>
    </source>
</evidence>
<evidence type="ECO:0000256" key="5">
    <source>
        <dbReference type="SAM" id="MobiDB-lite"/>
    </source>
</evidence>
<dbReference type="SUPFAM" id="SSF52151">
    <property type="entry name" value="FabD/lysophospholipase-like"/>
    <property type="match status" value="1"/>
</dbReference>
<dbReference type="InterPro" id="IPR014043">
    <property type="entry name" value="Acyl_transferase_dom"/>
</dbReference>
<dbReference type="SUPFAM" id="SSF54637">
    <property type="entry name" value="Thioesterase/thiol ester dehydrase-isomerase"/>
    <property type="match status" value="3"/>
</dbReference>
<dbReference type="InterPro" id="IPR016035">
    <property type="entry name" value="Acyl_Trfase/lysoPLipase"/>
</dbReference>
<evidence type="ECO:0000256" key="4">
    <source>
        <dbReference type="PROSITE-ProRule" id="PRU01363"/>
    </source>
</evidence>
<evidence type="ECO:0000256" key="3">
    <source>
        <dbReference type="ARBA" id="ARBA00022679"/>
    </source>
</evidence>
<feature type="region of interest" description="C-terminal hotdog fold" evidence="4">
    <location>
        <begin position="1970"/>
        <end position="2119"/>
    </location>
</feature>
<dbReference type="InterPro" id="IPR037143">
    <property type="entry name" value="4-PPantetheinyl_Trfase_dom_sf"/>
</dbReference>
<dbReference type="InterPro" id="IPR020841">
    <property type="entry name" value="PKS_Beta-ketoAc_synthase_dom"/>
</dbReference>
<dbReference type="InterPro" id="IPR036291">
    <property type="entry name" value="NAD(P)-bd_dom_sf"/>
</dbReference>
<dbReference type="SMART" id="SM00825">
    <property type="entry name" value="PKS_KS"/>
    <property type="match status" value="1"/>
</dbReference>
<keyword evidence="3" id="KW-0808">Transferase</keyword>
<protein>
    <submittedName>
        <fullName evidence="9">SDR family NAD(P)-dependent oxidoreductase</fullName>
    </submittedName>
</protein>
<dbReference type="InterPro" id="IPR049552">
    <property type="entry name" value="PKS_DH_N"/>
</dbReference>
<evidence type="ECO:0000313" key="10">
    <source>
        <dbReference type="Proteomes" id="UP001576784"/>
    </source>
</evidence>
<dbReference type="Pfam" id="PF02801">
    <property type="entry name" value="Ketoacyl-synt_C"/>
    <property type="match status" value="1"/>
</dbReference>
<proteinExistence type="predicted"/>
<keyword evidence="2" id="KW-0597">Phosphoprotein</keyword>
<evidence type="ECO:0000259" key="7">
    <source>
        <dbReference type="PROSITE" id="PS52004"/>
    </source>
</evidence>
<dbReference type="CDD" id="cd00833">
    <property type="entry name" value="PKS"/>
    <property type="match status" value="1"/>
</dbReference>
<dbReference type="InterPro" id="IPR042104">
    <property type="entry name" value="PKS_dehydratase_sf"/>
</dbReference>
<dbReference type="Proteomes" id="UP001576784">
    <property type="component" value="Unassembled WGS sequence"/>
</dbReference>
<dbReference type="InterPro" id="IPR016039">
    <property type="entry name" value="Thiolase-like"/>
</dbReference>
<feature type="domain" description="Carrier" evidence="6">
    <location>
        <begin position="1251"/>
        <end position="1327"/>
    </location>
</feature>
<dbReference type="InterPro" id="IPR006162">
    <property type="entry name" value="Ppantetheine_attach_site"/>
</dbReference>
<dbReference type="PANTHER" id="PTHR43775:SF51">
    <property type="entry name" value="INACTIVE PHENOLPHTHIOCEROL SYNTHESIS POLYKETIDE SYNTHASE TYPE I PKS1-RELATED"/>
    <property type="match status" value="1"/>
</dbReference>
<evidence type="ECO:0000313" key="9">
    <source>
        <dbReference type="EMBL" id="MFB2892460.1"/>
    </source>
</evidence>
<accession>A0ABV4XLP1</accession>
<dbReference type="CDD" id="cd08953">
    <property type="entry name" value="KR_2_SDR_x"/>
    <property type="match status" value="1"/>
</dbReference>
<evidence type="ECO:0000259" key="8">
    <source>
        <dbReference type="PROSITE" id="PS52019"/>
    </source>
</evidence>
<dbReference type="PROSITE" id="PS00012">
    <property type="entry name" value="PHOSPHOPANTETHEINE"/>
    <property type="match status" value="1"/>
</dbReference>
<dbReference type="InterPro" id="IPR036736">
    <property type="entry name" value="ACP-like_sf"/>
</dbReference>
<dbReference type="SUPFAM" id="SSF55048">
    <property type="entry name" value="Probable ACP-binding domain of malonyl-CoA ACP transacylase"/>
    <property type="match status" value="1"/>
</dbReference>